<dbReference type="Pfam" id="PF15874">
    <property type="entry name" value="Il2rg"/>
    <property type="match status" value="1"/>
</dbReference>
<dbReference type="Proteomes" id="UP000051952">
    <property type="component" value="Unassembled WGS sequence"/>
</dbReference>
<proteinExistence type="predicted"/>
<evidence type="ECO:0000313" key="2">
    <source>
        <dbReference type="Proteomes" id="UP000051952"/>
    </source>
</evidence>
<dbReference type="EMBL" id="CYKH01001087">
    <property type="protein sequence ID" value="CUG82872.1"/>
    <property type="molecule type" value="Genomic_DNA"/>
</dbReference>
<dbReference type="InterPro" id="IPR039471">
    <property type="entry name" value="CXorf65-like"/>
</dbReference>
<organism evidence="1 2">
    <name type="scientific">Bodo saltans</name>
    <name type="common">Flagellated protozoan</name>
    <dbReference type="NCBI Taxonomy" id="75058"/>
    <lineage>
        <taxon>Eukaryota</taxon>
        <taxon>Discoba</taxon>
        <taxon>Euglenozoa</taxon>
        <taxon>Kinetoplastea</taxon>
        <taxon>Metakinetoplastina</taxon>
        <taxon>Eubodonida</taxon>
        <taxon>Bodonidae</taxon>
        <taxon>Bodo</taxon>
    </lineage>
</organism>
<sequence>MFYIRSGEDAGSTTMFNAKCQSIVLVNFIRKTLQLPTVGPVDLIPVTADPKLLVPLGVPDKGDNTYANTFLTLRGHYAVCSIREDEDGAKEWVLHWKAKCDERDKMAAALDLKNAEEKKKAAAAKGKGGKK</sequence>
<evidence type="ECO:0000313" key="1">
    <source>
        <dbReference type="EMBL" id="CUG82872.1"/>
    </source>
</evidence>
<reference evidence="2" key="1">
    <citation type="submission" date="2015-09" db="EMBL/GenBank/DDBJ databases">
        <authorList>
            <consortium name="Pathogen Informatics"/>
        </authorList>
    </citation>
    <scope>NUCLEOTIDE SEQUENCE [LARGE SCALE GENOMIC DNA]</scope>
    <source>
        <strain evidence="2">Lake Konstanz</strain>
    </source>
</reference>
<gene>
    <name evidence="1" type="ORF">BSAL_87315</name>
</gene>
<dbReference type="AlphaFoldDB" id="A0A0S4J4I3"/>
<protein>
    <submittedName>
        <fullName evidence="1">Uncharacterized protein</fullName>
    </submittedName>
</protein>
<name>A0A0S4J4I3_BODSA</name>
<dbReference type="VEuPathDB" id="TriTrypDB:BSAL_87315"/>
<keyword evidence="2" id="KW-1185">Reference proteome</keyword>
<accession>A0A0S4J4I3</accession>